<keyword evidence="5" id="KW-0949">S-adenosyl-L-methionine</keyword>
<dbReference type="Pfam" id="PF04140">
    <property type="entry name" value="ICMT"/>
    <property type="match status" value="1"/>
</dbReference>
<evidence type="ECO:0000313" key="7">
    <source>
        <dbReference type="Proteomes" id="UP000054007"/>
    </source>
</evidence>
<sequence>MRHNPAATRYVLTRAYTSVMLAARQVLAPRHKQESYLSMCSIVFPTTMIRPLLALAHLCSVYDSIIPSQGAAAAKREISKREDWLENLIPFFWRTASASLLLVNTLNLLSSLRLGLPFSCASSSRSSASYPIFACIVTFVALSGGLLRRWCFQILSHYFTLKLAIHKDHKLITSGPYSVVRHPSYIGATLGLLGHMAYLLDDESWPTCHVSDGKTEWVFREVAGLLAMGSVLWATFIPRIPKEDAMLKREFGTQWVLWAKQVPYRLIPGVY</sequence>
<dbReference type="GO" id="GO:0005789">
    <property type="term" value="C:endoplasmic reticulum membrane"/>
    <property type="evidence" value="ECO:0007669"/>
    <property type="project" value="UniProtKB-SubCell"/>
</dbReference>
<evidence type="ECO:0000256" key="1">
    <source>
        <dbReference type="ARBA" id="ARBA00004141"/>
    </source>
</evidence>
<dbReference type="GO" id="GO:0032259">
    <property type="term" value="P:methylation"/>
    <property type="evidence" value="ECO:0007669"/>
    <property type="project" value="UniProtKB-KW"/>
</dbReference>
<evidence type="ECO:0000256" key="5">
    <source>
        <dbReference type="RuleBase" id="RU362022"/>
    </source>
</evidence>
<accession>A0A0D7BK09</accession>
<keyword evidence="3 5" id="KW-1133">Transmembrane helix</keyword>
<keyword evidence="4 5" id="KW-0472">Membrane</keyword>
<protein>
    <recommendedName>
        <fullName evidence="5">Protein-S-isoprenylcysteine O-methyltransferase</fullName>
        <ecNumber evidence="5">2.1.1.100</ecNumber>
    </recommendedName>
</protein>
<evidence type="ECO:0000256" key="3">
    <source>
        <dbReference type="ARBA" id="ARBA00022989"/>
    </source>
</evidence>
<comment type="caution">
    <text evidence="5">Lacks conserved residue(s) required for the propagation of feature annotation.</text>
</comment>
<dbReference type="EC" id="2.1.1.100" evidence="5"/>
<reference evidence="6 7" key="1">
    <citation type="journal article" date="2015" name="Fungal Genet. Biol.">
        <title>Evolution of novel wood decay mechanisms in Agaricales revealed by the genome sequences of Fistulina hepatica and Cylindrobasidium torrendii.</title>
        <authorList>
            <person name="Floudas D."/>
            <person name="Held B.W."/>
            <person name="Riley R."/>
            <person name="Nagy L.G."/>
            <person name="Koehler G."/>
            <person name="Ransdell A.S."/>
            <person name="Younus H."/>
            <person name="Chow J."/>
            <person name="Chiniquy J."/>
            <person name="Lipzen A."/>
            <person name="Tritt A."/>
            <person name="Sun H."/>
            <person name="Haridas S."/>
            <person name="LaButti K."/>
            <person name="Ohm R.A."/>
            <person name="Kues U."/>
            <person name="Blanchette R.A."/>
            <person name="Grigoriev I.V."/>
            <person name="Minto R.E."/>
            <person name="Hibbett D.S."/>
        </authorList>
    </citation>
    <scope>NUCLEOTIDE SEQUENCE [LARGE SCALE GENOMIC DNA]</scope>
    <source>
        <strain evidence="6 7">FP15055 ss-10</strain>
    </source>
</reference>
<gene>
    <name evidence="6" type="ORF">CYLTODRAFT_419474</name>
</gene>
<dbReference type="GO" id="GO:0004671">
    <property type="term" value="F:protein C-terminal S-isoprenylcysteine carboxyl O-methyltransferase activity"/>
    <property type="evidence" value="ECO:0007669"/>
    <property type="project" value="UniProtKB-EC"/>
</dbReference>
<dbReference type="STRING" id="1314674.A0A0D7BK09"/>
<keyword evidence="5" id="KW-0489">Methyltransferase</keyword>
<dbReference type="PANTHER" id="PTHR12714:SF9">
    <property type="entry name" value="PROTEIN-S-ISOPRENYLCYSTEINE O-METHYLTRANSFERASE"/>
    <property type="match status" value="1"/>
</dbReference>
<comment type="subcellular location">
    <subcellularLocation>
        <location evidence="5">Endoplasmic reticulum membrane</location>
        <topology evidence="5">Multi-pass membrane protein</topology>
    </subcellularLocation>
    <subcellularLocation>
        <location evidence="1">Membrane</location>
        <topology evidence="1">Multi-pass membrane protein</topology>
    </subcellularLocation>
</comment>
<keyword evidence="7" id="KW-1185">Reference proteome</keyword>
<evidence type="ECO:0000256" key="2">
    <source>
        <dbReference type="ARBA" id="ARBA00022692"/>
    </source>
</evidence>
<comment type="similarity">
    <text evidence="5">Belongs to the class VI-like SAM-binding methyltransferase superfamily. Isoprenylcysteine carboxyl methyltransferase family.</text>
</comment>
<dbReference type="AlphaFoldDB" id="A0A0D7BK09"/>
<organism evidence="6 7">
    <name type="scientific">Cylindrobasidium torrendii FP15055 ss-10</name>
    <dbReference type="NCBI Taxonomy" id="1314674"/>
    <lineage>
        <taxon>Eukaryota</taxon>
        <taxon>Fungi</taxon>
        <taxon>Dikarya</taxon>
        <taxon>Basidiomycota</taxon>
        <taxon>Agaricomycotina</taxon>
        <taxon>Agaricomycetes</taxon>
        <taxon>Agaricomycetidae</taxon>
        <taxon>Agaricales</taxon>
        <taxon>Marasmiineae</taxon>
        <taxon>Physalacriaceae</taxon>
        <taxon>Cylindrobasidium</taxon>
    </lineage>
</organism>
<proteinExistence type="inferred from homology"/>
<dbReference type="OrthoDB" id="422086at2759"/>
<dbReference type="Proteomes" id="UP000054007">
    <property type="component" value="Unassembled WGS sequence"/>
</dbReference>
<comment type="catalytic activity">
    <reaction evidence="5">
        <text>[protein]-C-terminal S-[(2E,6E)-farnesyl]-L-cysteine + S-adenosyl-L-methionine = [protein]-C-terminal S-[(2E,6E)-farnesyl]-L-cysteine methyl ester + S-adenosyl-L-homocysteine</text>
        <dbReference type="Rhea" id="RHEA:21672"/>
        <dbReference type="Rhea" id="RHEA-COMP:12125"/>
        <dbReference type="Rhea" id="RHEA-COMP:12126"/>
        <dbReference type="ChEBI" id="CHEBI:57856"/>
        <dbReference type="ChEBI" id="CHEBI:59789"/>
        <dbReference type="ChEBI" id="CHEBI:90510"/>
        <dbReference type="ChEBI" id="CHEBI:90511"/>
        <dbReference type="EC" id="2.1.1.100"/>
    </reaction>
</comment>
<keyword evidence="2 5" id="KW-0812">Transmembrane</keyword>
<evidence type="ECO:0000313" key="6">
    <source>
        <dbReference type="EMBL" id="KIY70802.1"/>
    </source>
</evidence>
<keyword evidence="5" id="KW-0808">Transferase</keyword>
<keyword evidence="5" id="KW-0256">Endoplasmic reticulum</keyword>
<dbReference type="PANTHER" id="PTHR12714">
    <property type="entry name" value="PROTEIN-S ISOPRENYLCYSTEINE O-METHYLTRANSFERASE"/>
    <property type="match status" value="1"/>
</dbReference>
<feature type="transmembrane region" description="Helical" evidence="5">
    <location>
        <begin position="129"/>
        <end position="147"/>
    </location>
</feature>
<name>A0A0D7BK09_9AGAR</name>
<feature type="transmembrane region" description="Helical" evidence="5">
    <location>
        <begin position="91"/>
        <end position="109"/>
    </location>
</feature>
<dbReference type="Gene3D" id="1.20.120.1630">
    <property type="match status" value="1"/>
</dbReference>
<dbReference type="InterPro" id="IPR007269">
    <property type="entry name" value="ICMT_MeTrfase"/>
</dbReference>
<evidence type="ECO:0000256" key="4">
    <source>
        <dbReference type="ARBA" id="ARBA00023136"/>
    </source>
</evidence>
<dbReference type="EMBL" id="KN880463">
    <property type="protein sequence ID" value="KIY70802.1"/>
    <property type="molecule type" value="Genomic_DNA"/>
</dbReference>